<proteinExistence type="predicted"/>
<reference evidence="2 3" key="1">
    <citation type="submission" date="2014-04" db="EMBL/GenBank/DDBJ databases">
        <authorList>
            <consortium name="DOE Joint Genome Institute"/>
            <person name="Kuo A."/>
            <person name="Gay G."/>
            <person name="Dore J."/>
            <person name="Kohler A."/>
            <person name="Nagy L.G."/>
            <person name="Floudas D."/>
            <person name="Copeland A."/>
            <person name="Barry K.W."/>
            <person name="Cichocki N."/>
            <person name="Veneault-Fourrey C."/>
            <person name="LaButti K."/>
            <person name="Lindquist E.A."/>
            <person name="Lipzen A."/>
            <person name="Lundell T."/>
            <person name="Morin E."/>
            <person name="Murat C."/>
            <person name="Sun H."/>
            <person name="Tunlid A."/>
            <person name="Henrissat B."/>
            <person name="Grigoriev I.V."/>
            <person name="Hibbett D.S."/>
            <person name="Martin F."/>
            <person name="Nordberg H.P."/>
            <person name="Cantor M.N."/>
            <person name="Hua S.X."/>
        </authorList>
    </citation>
    <scope>NUCLEOTIDE SEQUENCE [LARGE SCALE GENOMIC DNA]</scope>
    <source>
        <strain evidence="3">h7</strain>
    </source>
</reference>
<evidence type="ECO:0000313" key="2">
    <source>
        <dbReference type="EMBL" id="KIM42767.1"/>
    </source>
</evidence>
<gene>
    <name evidence="2" type="ORF">M413DRAFT_26764</name>
</gene>
<protein>
    <submittedName>
        <fullName evidence="2">Uncharacterized protein</fullName>
    </submittedName>
</protein>
<accession>A0A0C2YP10</accession>
<organism evidence="2 3">
    <name type="scientific">Hebeloma cylindrosporum</name>
    <dbReference type="NCBI Taxonomy" id="76867"/>
    <lineage>
        <taxon>Eukaryota</taxon>
        <taxon>Fungi</taxon>
        <taxon>Dikarya</taxon>
        <taxon>Basidiomycota</taxon>
        <taxon>Agaricomycotina</taxon>
        <taxon>Agaricomycetes</taxon>
        <taxon>Agaricomycetidae</taxon>
        <taxon>Agaricales</taxon>
        <taxon>Agaricineae</taxon>
        <taxon>Hymenogastraceae</taxon>
        <taxon>Hebeloma</taxon>
    </lineage>
</organism>
<reference evidence="3" key="2">
    <citation type="submission" date="2015-01" db="EMBL/GenBank/DDBJ databases">
        <title>Evolutionary Origins and Diversification of the Mycorrhizal Mutualists.</title>
        <authorList>
            <consortium name="DOE Joint Genome Institute"/>
            <consortium name="Mycorrhizal Genomics Consortium"/>
            <person name="Kohler A."/>
            <person name="Kuo A."/>
            <person name="Nagy L.G."/>
            <person name="Floudas D."/>
            <person name="Copeland A."/>
            <person name="Barry K.W."/>
            <person name="Cichocki N."/>
            <person name="Veneault-Fourrey C."/>
            <person name="LaButti K."/>
            <person name="Lindquist E.A."/>
            <person name="Lipzen A."/>
            <person name="Lundell T."/>
            <person name="Morin E."/>
            <person name="Murat C."/>
            <person name="Riley R."/>
            <person name="Ohm R."/>
            <person name="Sun H."/>
            <person name="Tunlid A."/>
            <person name="Henrissat B."/>
            <person name="Grigoriev I.V."/>
            <person name="Hibbett D.S."/>
            <person name="Martin F."/>
        </authorList>
    </citation>
    <scope>NUCLEOTIDE SEQUENCE [LARGE SCALE GENOMIC DNA]</scope>
    <source>
        <strain evidence="3">h7</strain>
    </source>
</reference>
<evidence type="ECO:0000313" key="3">
    <source>
        <dbReference type="Proteomes" id="UP000053424"/>
    </source>
</evidence>
<keyword evidence="3" id="KW-1185">Reference proteome</keyword>
<name>A0A0C2YP10_HEBCY</name>
<feature type="region of interest" description="Disordered" evidence="1">
    <location>
        <begin position="255"/>
        <end position="286"/>
    </location>
</feature>
<dbReference type="EMBL" id="KN831777">
    <property type="protein sequence ID" value="KIM42767.1"/>
    <property type="molecule type" value="Genomic_DNA"/>
</dbReference>
<dbReference type="AlphaFoldDB" id="A0A0C2YP10"/>
<sequence length="286" mass="32359">MAHDISGDILELPFEVFELIIFRTRKGCGYGFCEGMLIARSHSQRLPSKWLDSYPWIAGYIRSFEYIHYWGIHDHNCTPWPFLRNTTSIAFGGSGILIRGQPTHGKLEGSLRTSFCNFLSSNAIKELDLFRISDFPVTLFLQIPYLISLKILELSFVHAKDRASFQKAKLTRLSVYDVSPGDLKILLGERTSPFDLTQLRELSVGSFDELLDTDAVERLISTSEKIRTLSLEGESCNCRILCDDLFTKYLAMDRSGSTKPGPKYAAGRSLEDTQGSDHVPTFIQRL</sequence>
<dbReference type="Proteomes" id="UP000053424">
    <property type="component" value="Unassembled WGS sequence"/>
</dbReference>
<evidence type="ECO:0000256" key="1">
    <source>
        <dbReference type="SAM" id="MobiDB-lite"/>
    </source>
</evidence>
<dbReference type="HOGENOM" id="CLU_973361_0_0_1"/>